<dbReference type="EMBL" id="CP151513">
    <property type="protein sequence ID" value="WZN65736.1"/>
    <property type="molecule type" value="Genomic_DNA"/>
</dbReference>
<keyword evidence="3" id="KW-1185">Reference proteome</keyword>
<evidence type="ECO:0000313" key="3">
    <source>
        <dbReference type="Proteomes" id="UP001472866"/>
    </source>
</evidence>
<proteinExistence type="predicted"/>
<reference evidence="2 3" key="1">
    <citation type="submission" date="2024-03" db="EMBL/GenBank/DDBJ databases">
        <title>Complete genome sequence of the green alga Chloropicon roscoffensis RCC1871.</title>
        <authorList>
            <person name="Lemieux C."/>
            <person name="Pombert J.-F."/>
            <person name="Otis C."/>
            <person name="Turmel M."/>
        </authorList>
    </citation>
    <scope>NUCLEOTIDE SEQUENCE [LARGE SCALE GENOMIC DNA]</scope>
    <source>
        <strain evidence="2 3">RCC1871</strain>
    </source>
</reference>
<protein>
    <submittedName>
        <fullName evidence="2">Uncharacterized protein</fullName>
    </submittedName>
</protein>
<organism evidence="2 3">
    <name type="scientific">Chloropicon roscoffensis</name>
    <dbReference type="NCBI Taxonomy" id="1461544"/>
    <lineage>
        <taxon>Eukaryota</taxon>
        <taxon>Viridiplantae</taxon>
        <taxon>Chlorophyta</taxon>
        <taxon>Chloropicophyceae</taxon>
        <taxon>Chloropicales</taxon>
        <taxon>Chloropicaceae</taxon>
        <taxon>Chloropicon</taxon>
    </lineage>
</organism>
<feature type="coiled-coil region" evidence="1">
    <location>
        <begin position="87"/>
        <end position="117"/>
    </location>
</feature>
<name>A0AAX4PIS6_9CHLO</name>
<sequence>MALFRACCPGPSATYLARTDSHGNDANAFVTNPWSVNVGVFGPNKSGKNTFLKQILYSSGNMTPRIVNALVFHARKHWVNEVVRRLKDLEKSKLKKFQKEVKQMSELSRRLESMKTEPYDKATKMITNYNSSLFRLLDGIWKYIFKREDEYLQCRSAFSLDPRVPSIDLTHHFRHTIHPTNFSPAKYKTEQFKYKFFHSYYKSLDEEMEVEDIGRELDMIILLLNAADVVEPGKFEDAVRTHKWIIDIALNEYGPLTMIVLTHIDVLDEHCNENGLSISKELDKCTDFLAETFAEINSHVPKTPHIEAMDLTKGKFFYRILKTVNSAMVEEVDGMPLKQYKEQRKRNFLKSVYSIGGRRGSQAAPQDVNTLVRASFENGV</sequence>
<keyword evidence="1" id="KW-0175">Coiled coil</keyword>
<evidence type="ECO:0000313" key="2">
    <source>
        <dbReference type="EMBL" id="WZN65736.1"/>
    </source>
</evidence>
<gene>
    <name evidence="2" type="ORF">HKI87_13g72980</name>
</gene>
<accession>A0AAX4PIS6</accession>
<dbReference type="AlphaFoldDB" id="A0AAX4PIS6"/>
<dbReference type="Proteomes" id="UP001472866">
    <property type="component" value="Chromosome 13"/>
</dbReference>
<evidence type="ECO:0000256" key="1">
    <source>
        <dbReference type="SAM" id="Coils"/>
    </source>
</evidence>